<feature type="compositionally biased region" description="Polar residues" evidence="1">
    <location>
        <begin position="138"/>
        <end position="150"/>
    </location>
</feature>
<organism evidence="2 3">
    <name type="scientific">Fusarium beomiforme</name>
    <dbReference type="NCBI Taxonomy" id="44412"/>
    <lineage>
        <taxon>Eukaryota</taxon>
        <taxon>Fungi</taxon>
        <taxon>Dikarya</taxon>
        <taxon>Ascomycota</taxon>
        <taxon>Pezizomycotina</taxon>
        <taxon>Sordariomycetes</taxon>
        <taxon>Hypocreomycetidae</taxon>
        <taxon>Hypocreales</taxon>
        <taxon>Nectriaceae</taxon>
        <taxon>Fusarium</taxon>
        <taxon>Fusarium burgessii species complex</taxon>
    </lineage>
</organism>
<comment type="caution">
    <text evidence="2">The sequence shown here is derived from an EMBL/GenBank/DDBJ whole genome shotgun (WGS) entry which is preliminary data.</text>
</comment>
<gene>
    <name evidence="2" type="ORF">FBEOM_909</name>
</gene>
<reference evidence="2" key="1">
    <citation type="journal article" date="2017" name="Mycologia">
        <title>Fusarium algeriense, sp. nov., a novel toxigenic crown rot pathogen of durum wheat from Algeria is nested in the Fusarium burgessii species complex.</title>
        <authorList>
            <person name="Laraba I."/>
            <person name="Keddad A."/>
            <person name="Boureghda H."/>
            <person name="Abdallah N."/>
            <person name="Vaughan M.M."/>
            <person name="Proctor R.H."/>
            <person name="Busman M."/>
            <person name="O'Donnell K."/>
        </authorList>
    </citation>
    <scope>NUCLEOTIDE SEQUENCE</scope>
    <source>
        <strain evidence="2">NRRL 25174</strain>
    </source>
</reference>
<dbReference type="AlphaFoldDB" id="A0A9P5AU72"/>
<protein>
    <submittedName>
        <fullName evidence="2">Uncharacterized protein</fullName>
    </submittedName>
</protein>
<feature type="compositionally biased region" description="Low complexity" evidence="1">
    <location>
        <begin position="1"/>
        <end position="17"/>
    </location>
</feature>
<keyword evidence="3" id="KW-1185">Reference proteome</keyword>
<dbReference type="Proteomes" id="UP000730481">
    <property type="component" value="Unassembled WGS sequence"/>
</dbReference>
<feature type="region of interest" description="Disordered" evidence="1">
    <location>
        <begin position="1"/>
        <end position="47"/>
    </location>
</feature>
<proteinExistence type="predicted"/>
<accession>A0A9P5AU72</accession>
<feature type="region of interest" description="Disordered" evidence="1">
    <location>
        <begin position="110"/>
        <end position="167"/>
    </location>
</feature>
<dbReference type="EMBL" id="PVQB02000034">
    <property type="protein sequence ID" value="KAF4345035.1"/>
    <property type="molecule type" value="Genomic_DNA"/>
</dbReference>
<feature type="compositionally biased region" description="Polar residues" evidence="1">
    <location>
        <begin position="33"/>
        <end position="47"/>
    </location>
</feature>
<reference evidence="2" key="2">
    <citation type="submission" date="2020-02" db="EMBL/GenBank/DDBJ databases">
        <title>Identification and distribution of gene clusters putatively required for synthesis of sphingolipid metabolism inhibitors in phylogenetically diverse species of the filamentous fungus Fusarium.</title>
        <authorList>
            <person name="Kim H.-S."/>
            <person name="Busman M."/>
            <person name="Brown D.W."/>
            <person name="Divon H."/>
            <person name="Uhlig S."/>
            <person name="Proctor R.H."/>
        </authorList>
    </citation>
    <scope>NUCLEOTIDE SEQUENCE</scope>
    <source>
        <strain evidence="2">NRRL 25174</strain>
    </source>
</reference>
<evidence type="ECO:0000313" key="3">
    <source>
        <dbReference type="Proteomes" id="UP000730481"/>
    </source>
</evidence>
<name>A0A9P5AU72_9HYPO</name>
<sequence length="291" mass="32889">MASTSARPSASSAVRPTIETQSNAPSAPGPSHQCHSTPTSVAATANPETDFEVPTWLRDHMTSWKIPPTPVRARAWVLEAFDHFNSARPLPTHLDGIKSQLRRAWMRETKKRENISKSRIKRKSDANTSQAAAKRTKASTSVKTEENTQVAMPPPKPLGNLKGNPLPGDGETLRGYLAMGRMMTYRALMLFDKRPTEASDREVPFRWRGRKMSNGVREFRGDKNCGWMKFLGDGKIEVYFKKLNLRLEAQKGRGIGERQKHNAAVFWDDWHELDEGNLDLLDIDRLMPPDW</sequence>
<evidence type="ECO:0000313" key="2">
    <source>
        <dbReference type="EMBL" id="KAF4345035.1"/>
    </source>
</evidence>
<evidence type="ECO:0000256" key="1">
    <source>
        <dbReference type="SAM" id="MobiDB-lite"/>
    </source>
</evidence>
<dbReference type="OrthoDB" id="4121058at2759"/>